<dbReference type="EMBL" id="RFFH01000003">
    <property type="protein sequence ID" value="RMI33265.1"/>
    <property type="molecule type" value="Genomic_DNA"/>
</dbReference>
<accession>A0A3M2LBE5</accession>
<dbReference type="Proteomes" id="UP000279275">
    <property type="component" value="Unassembled WGS sequence"/>
</dbReference>
<name>A0A3M2LBE5_9NOCA</name>
<dbReference type="RefSeq" id="WP_122187460.1">
    <property type="nucleotide sequence ID" value="NZ_RFFH01000003.1"/>
</dbReference>
<dbReference type="OrthoDB" id="4134439at2"/>
<protein>
    <submittedName>
        <fullName evidence="1">SAM-dependent methyltransferase</fullName>
    </submittedName>
</protein>
<comment type="caution">
    <text evidence="1">The sequence shown here is derived from an EMBL/GenBank/DDBJ whole genome shotgun (WGS) entry which is preliminary data.</text>
</comment>
<proteinExistence type="predicted"/>
<dbReference type="PIRSF" id="PIRSF017393">
    <property type="entry name" value="MTase_SAV2177"/>
    <property type="match status" value="1"/>
</dbReference>
<dbReference type="GO" id="GO:0008168">
    <property type="term" value="F:methyltransferase activity"/>
    <property type="evidence" value="ECO:0007669"/>
    <property type="project" value="UniProtKB-KW"/>
</dbReference>
<dbReference type="Gene3D" id="3.40.50.150">
    <property type="entry name" value="Vaccinia Virus protein VP39"/>
    <property type="match status" value="1"/>
</dbReference>
<dbReference type="GO" id="GO:0032259">
    <property type="term" value="P:methylation"/>
    <property type="evidence" value="ECO:0007669"/>
    <property type="project" value="UniProtKB-KW"/>
</dbReference>
<sequence>MESSRAGARHTDDAAVRAGQARPSVARVYNFLLGGSEHYAVDEAYGGYFDQALPGSPRIAVTNRQAVERATHAAARAGIRQFVDFGCGLPTSDNVHQIAQRYDATAHTVYVDHDPIVVAHVRAESDVDDRTAAVHADIRDPEAILDSAEIRDLIDLDEPVALLFSTVLSFLDDADDPAGAVRFWTDRIASGSFVYVSHFRSGGNAQTTALELKVREAFGRGRWRRPDEIAALLAGLDLLDPGWVPCVQWRAGTDDIPEPPTAWEELIVSGLARKR</sequence>
<evidence type="ECO:0000313" key="1">
    <source>
        <dbReference type="EMBL" id="RMI33265.1"/>
    </source>
</evidence>
<keyword evidence="1" id="KW-0808">Transferase</keyword>
<dbReference type="InterPro" id="IPR006764">
    <property type="entry name" value="SAM_dep_MeTrfase_SAV2177_type"/>
</dbReference>
<organism evidence="1 2">
    <name type="scientific">Nocardia stercoris</name>
    <dbReference type="NCBI Taxonomy" id="2483361"/>
    <lineage>
        <taxon>Bacteria</taxon>
        <taxon>Bacillati</taxon>
        <taxon>Actinomycetota</taxon>
        <taxon>Actinomycetes</taxon>
        <taxon>Mycobacteriales</taxon>
        <taxon>Nocardiaceae</taxon>
        <taxon>Nocardia</taxon>
    </lineage>
</organism>
<keyword evidence="1" id="KW-0489">Methyltransferase</keyword>
<dbReference type="InterPro" id="IPR029063">
    <property type="entry name" value="SAM-dependent_MTases_sf"/>
</dbReference>
<gene>
    <name evidence="1" type="ORF">EBN03_08760</name>
</gene>
<dbReference type="AlphaFoldDB" id="A0A3M2LBE5"/>
<reference evidence="1 2" key="1">
    <citation type="submission" date="2018-10" db="EMBL/GenBank/DDBJ databases">
        <title>Isolation from cow dung.</title>
        <authorList>
            <person name="Ling L."/>
        </authorList>
    </citation>
    <scope>NUCLEOTIDE SEQUENCE [LARGE SCALE GENOMIC DNA]</scope>
    <source>
        <strain evidence="1 2">NEAU-LL90</strain>
    </source>
</reference>
<dbReference type="Pfam" id="PF04672">
    <property type="entry name" value="Methyltransf_19"/>
    <property type="match status" value="1"/>
</dbReference>
<evidence type="ECO:0000313" key="2">
    <source>
        <dbReference type="Proteomes" id="UP000279275"/>
    </source>
</evidence>
<keyword evidence="2" id="KW-1185">Reference proteome</keyword>
<dbReference type="SUPFAM" id="SSF53335">
    <property type="entry name" value="S-adenosyl-L-methionine-dependent methyltransferases"/>
    <property type="match status" value="1"/>
</dbReference>